<gene>
    <name evidence="1" type="ORF">JBS370_LOCUS41866</name>
</gene>
<dbReference type="InterPro" id="IPR036116">
    <property type="entry name" value="FN3_sf"/>
</dbReference>
<name>A0A820L7F4_9BILA</name>
<dbReference type="AlphaFoldDB" id="A0A820L7F4"/>
<organism evidence="1 2">
    <name type="scientific">Rotaria sordida</name>
    <dbReference type="NCBI Taxonomy" id="392033"/>
    <lineage>
        <taxon>Eukaryota</taxon>
        <taxon>Metazoa</taxon>
        <taxon>Spiralia</taxon>
        <taxon>Gnathifera</taxon>
        <taxon>Rotifera</taxon>
        <taxon>Eurotatoria</taxon>
        <taxon>Bdelloidea</taxon>
        <taxon>Philodinida</taxon>
        <taxon>Philodinidae</taxon>
        <taxon>Rotaria</taxon>
    </lineage>
</organism>
<evidence type="ECO:0000313" key="1">
    <source>
        <dbReference type="EMBL" id="CAF4348957.1"/>
    </source>
</evidence>
<accession>A0A820L7F4</accession>
<proteinExistence type="predicted"/>
<dbReference type="Proteomes" id="UP000663836">
    <property type="component" value="Unassembled WGS sequence"/>
</dbReference>
<evidence type="ECO:0000313" key="2">
    <source>
        <dbReference type="Proteomes" id="UP000663836"/>
    </source>
</evidence>
<feature type="non-terminal residue" evidence="1">
    <location>
        <position position="48"/>
    </location>
</feature>
<dbReference type="EMBL" id="CAJOBD010050166">
    <property type="protein sequence ID" value="CAF4348957.1"/>
    <property type="molecule type" value="Genomic_DNA"/>
</dbReference>
<comment type="caution">
    <text evidence="1">The sequence shown here is derived from an EMBL/GenBank/DDBJ whole genome shotgun (WGS) entry which is preliminary data.</text>
</comment>
<dbReference type="InterPro" id="IPR013783">
    <property type="entry name" value="Ig-like_fold"/>
</dbReference>
<dbReference type="SUPFAM" id="SSF49265">
    <property type="entry name" value="Fibronectin type III"/>
    <property type="match status" value="1"/>
</dbReference>
<dbReference type="Gene3D" id="2.60.40.10">
    <property type="entry name" value="Immunoglobulins"/>
    <property type="match status" value="1"/>
</dbReference>
<sequence length="48" mass="5683">MSIEERKTVVNKLIHGAKYRFRVCIENKYWRSEPCETVETILIQSPSV</sequence>
<reference evidence="1" key="1">
    <citation type="submission" date="2021-02" db="EMBL/GenBank/DDBJ databases">
        <authorList>
            <person name="Nowell W R."/>
        </authorList>
    </citation>
    <scope>NUCLEOTIDE SEQUENCE</scope>
</reference>
<protein>
    <submittedName>
        <fullName evidence="1">Uncharacterized protein</fullName>
    </submittedName>
</protein>